<feature type="transmembrane region" description="Helical" evidence="9">
    <location>
        <begin position="239"/>
        <end position="261"/>
    </location>
</feature>
<dbReference type="GO" id="GO:0043190">
    <property type="term" value="C:ATP-binding cassette (ABC) transporter complex"/>
    <property type="evidence" value="ECO:0007669"/>
    <property type="project" value="InterPro"/>
</dbReference>
<keyword evidence="11" id="KW-1185">Reference proteome</keyword>
<dbReference type="InterPro" id="IPR037294">
    <property type="entry name" value="ABC_BtuC-like"/>
</dbReference>
<evidence type="ECO:0000256" key="7">
    <source>
        <dbReference type="ARBA" id="ARBA00023136"/>
    </source>
</evidence>
<dbReference type="InterPro" id="IPR001626">
    <property type="entry name" value="ABC_TroCD"/>
</dbReference>
<feature type="transmembrane region" description="Helical" evidence="9">
    <location>
        <begin position="183"/>
        <end position="200"/>
    </location>
</feature>
<keyword evidence="4" id="KW-1003">Cell membrane</keyword>
<organism evidence="10 11">
    <name type="scientific">Candidatus Protochlamydia naegleriophila</name>
    <dbReference type="NCBI Taxonomy" id="389348"/>
    <lineage>
        <taxon>Bacteria</taxon>
        <taxon>Pseudomonadati</taxon>
        <taxon>Chlamydiota</taxon>
        <taxon>Chlamydiia</taxon>
        <taxon>Parachlamydiales</taxon>
        <taxon>Parachlamydiaceae</taxon>
        <taxon>Candidatus Protochlamydia</taxon>
    </lineage>
</organism>
<dbReference type="PANTHER" id="PTHR30477:SF8">
    <property type="entry name" value="METAL TRANSPORT SYSTEM MEMBRANE PROTEIN CT_070-RELATED"/>
    <property type="match status" value="1"/>
</dbReference>
<protein>
    <submittedName>
        <fullName evidence="10">ABC-type transporter, permease subunit</fullName>
    </submittedName>
</protein>
<dbReference type="GO" id="GO:0010043">
    <property type="term" value="P:response to zinc ion"/>
    <property type="evidence" value="ECO:0007669"/>
    <property type="project" value="TreeGrafter"/>
</dbReference>
<evidence type="ECO:0000256" key="2">
    <source>
        <dbReference type="ARBA" id="ARBA00008034"/>
    </source>
</evidence>
<evidence type="ECO:0000313" key="11">
    <source>
        <dbReference type="Proteomes" id="UP000069902"/>
    </source>
</evidence>
<name>A0A0U5JA28_9BACT</name>
<sequence>MLSSLSFYNPYHNQTFFGFFLQLFVRLWGFLTGQLTSEHLVSDEIQVLVLSGVAVSSALVGTFLVLRRMTMLANSLSHTILMGIVLAYFFTVIVPGKEAGHSGFIAPMEAMIIASLITGFVTAFLTEFLTKTGKLQEDASVGLVFTSFFALGVTLVTILTRDAHIGTEAVMGNADALHVNDLFWVYLILLINAVLFVLFFKEFQLTTFDPYLAFALGFSPVIFNYLLMAQVSITTITAFRAVGVILVLAFMTGPVLTARLLTHRLKPLLIGAASIGALAACCGVALTRHFLTVYGMALSTSGVVVTTILVFYLIAIIFAPDQGFIAKQLHRKQLKKQLQDLQEDQDFI</sequence>
<dbReference type="Gene3D" id="1.10.3470.10">
    <property type="entry name" value="ABC transporter involved in vitamin B12 uptake, BtuC"/>
    <property type="match status" value="1"/>
</dbReference>
<feature type="transmembrane region" description="Helical" evidence="9">
    <location>
        <begin position="45"/>
        <end position="66"/>
    </location>
</feature>
<dbReference type="KEGG" id="pnl:PNK_0280"/>
<evidence type="ECO:0000256" key="8">
    <source>
        <dbReference type="RuleBase" id="RU003943"/>
    </source>
</evidence>
<gene>
    <name evidence="10" type="ORF">PNK_0280</name>
</gene>
<feature type="transmembrane region" description="Helical" evidence="9">
    <location>
        <begin position="16"/>
        <end position="33"/>
    </location>
</feature>
<comment type="similarity">
    <text evidence="2 8">Belongs to the ABC-3 integral membrane protein family.</text>
</comment>
<reference evidence="11" key="1">
    <citation type="submission" date="2015-09" db="EMBL/GenBank/DDBJ databases">
        <authorList>
            <person name="Bertelli C."/>
        </authorList>
    </citation>
    <scope>NUCLEOTIDE SEQUENCE [LARGE SCALE GENOMIC DNA]</scope>
    <source>
        <strain evidence="11">KNic</strain>
    </source>
</reference>
<comment type="subcellular location">
    <subcellularLocation>
        <location evidence="1">Cell inner membrane</location>
        <topology evidence="1">Multi-pass membrane protein</topology>
    </subcellularLocation>
    <subcellularLocation>
        <location evidence="8">Cell membrane</location>
        <topology evidence="8">Multi-pass membrane protein</topology>
    </subcellularLocation>
</comment>
<dbReference type="EMBL" id="LN879502">
    <property type="protein sequence ID" value="CUI15917.1"/>
    <property type="molecule type" value="Genomic_DNA"/>
</dbReference>
<feature type="transmembrane region" description="Helical" evidence="9">
    <location>
        <begin position="212"/>
        <end position="233"/>
    </location>
</feature>
<keyword evidence="3 8" id="KW-0813">Transport</keyword>
<evidence type="ECO:0000256" key="4">
    <source>
        <dbReference type="ARBA" id="ARBA00022475"/>
    </source>
</evidence>
<dbReference type="GO" id="GO:0055085">
    <property type="term" value="P:transmembrane transport"/>
    <property type="evidence" value="ECO:0007669"/>
    <property type="project" value="InterPro"/>
</dbReference>
<evidence type="ECO:0000256" key="3">
    <source>
        <dbReference type="ARBA" id="ARBA00022448"/>
    </source>
</evidence>
<evidence type="ECO:0000313" key="10">
    <source>
        <dbReference type="EMBL" id="CUI15917.1"/>
    </source>
</evidence>
<feature type="transmembrane region" description="Helical" evidence="9">
    <location>
        <begin position="108"/>
        <end position="129"/>
    </location>
</feature>
<evidence type="ECO:0000256" key="5">
    <source>
        <dbReference type="ARBA" id="ARBA00022692"/>
    </source>
</evidence>
<dbReference type="RefSeq" id="WP_059059836.1">
    <property type="nucleotide sequence ID" value="NZ_LN879502.1"/>
</dbReference>
<keyword evidence="5 8" id="KW-0812">Transmembrane</keyword>
<dbReference type="STRING" id="389348.PNK_0280"/>
<dbReference type="CDD" id="cd06550">
    <property type="entry name" value="TM_ABC_iron-siderophores_like"/>
    <property type="match status" value="1"/>
</dbReference>
<evidence type="ECO:0000256" key="9">
    <source>
        <dbReference type="SAM" id="Phobius"/>
    </source>
</evidence>
<keyword evidence="6 9" id="KW-1133">Transmembrane helix</keyword>
<dbReference type="Pfam" id="PF00950">
    <property type="entry name" value="ABC-3"/>
    <property type="match status" value="1"/>
</dbReference>
<evidence type="ECO:0000256" key="1">
    <source>
        <dbReference type="ARBA" id="ARBA00004429"/>
    </source>
</evidence>
<feature type="transmembrane region" description="Helical" evidence="9">
    <location>
        <begin position="78"/>
        <end position="96"/>
    </location>
</feature>
<dbReference type="Proteomes" id="UP000069902">
    <property type="component" value="Chromosome cPNK"/>
</dbReference>
<accession>A0A0U5JA28</accession>
<dbReference type="AlphaFoldDB" id="A0A0U5JA28"/>
<proteinExistence type="inferred from homology"/>
<feature type="transmembrane region" description="Helical" evidence="9">
    <location>
        <begin position="141"/>
        <end position="163"/>
    </location>
</feature>
<feature type="transmembrane region" description="Helical" evidence="9">
    <location>
        <begin position="293"/>
        <end position="319"/>
    </location>
</feature>
<dbReference type="PATRIC" id="fig|389348.3.peg.317"/>
<dbReference type="InParanoid" id="A0A0U5JA28"/>
<evidence type="ECO:0000256" key="6">
    <source>
        <dbReference type="ARBA" id="ARBA00022989"/>
    </source>
</evidence>
<dbReference type="SUPFAM" id="SSF81345">
    <property type="entry name" value="ABC transporter involved in vitamin B12 uptake, BtuC"/>
    <property type="match status" value="1"/>
</dbReference>
<feature type="transmembrane region" description="Helical" evidence="9">
    <location>
        <begin position="268"/>
        <end position="287"/>
    </location>
</feature>
<dbReference type="PANTHER" id="PTHR30477">
    <property type="entry name" value="ABC-TRANSPORTER METAL-BINDING PROTEIN"/>
    <property type="match status" value="1"/>
</dbReference>
<keyword evidence="7 9" id="KW-0472">Membrane</keyword>